<sequence length="143" mass="15958">MRNRIIKEIGQFPLLNGPHKQTFPPGIIVLRHGKHTGANKGFGAEHILAEHKADLKKHNLSCDEQGVIQYVEMILQFSAGIYCEFSNTRGFHRPMVVRSKLGTVVLERQERDGLTIYSVVTAFGGTMARGTKIGTMPRQNKST</sequence>
<accession>A0A1B6VZD4</accession>
<protein>
    <submittedName>
        <fullName evidence="1">Uncharacterized protein</fullName>
    </submittedName>
</protein>
<comment type="caution">
    <text evidence="1">The sequence shown here is derived from an EMBL/GenBank/DDBJ whole genome shotgun (WGS) entry which is preliminary data.</text>
</comment>
<gene>
    <name evidence="1" type="ORF">A7Q00_05100</name>
</gene>
<evidence type="ECO:0000313" key="1">
    <source>
        <dbReference type="EMBL" id="OAM43571.1"/>
    </source>
</evidence>
<reference evidence="2" key="1">
    <citation type="submission" date="2016-05" db="EMBL/GenBank/DDBJ databases">
        <title>Draft genome of Corynebacterium afermentans subsp. afermentans LCDC 88199T.</title>
        <authorList>
            <person name="Bernier A.-M."/>
            <person name="Bernard K."/>
        </authorList>
    </citation>
    <scope>NUCLEOTIDE SEQUENCE [LARGE SCALE GENOMIC DNA]</scope>
    <source>
        <strain evidence="2">NML130454</strain>
    </source>
</reference>
<evidence type="ECO:0000313" key="2">
    <source>
        <dbReference type="Proteomes" id="UP000077726"/>
    </source>
</evidence>
<dbReference type="Proteomes" id="UP000077726">
    <property type="component" value="Unassembled WGS sequence"/>
</dbReference>
<dbReference type="EMBL" id="LXSQ01000013">
    <property type="protein sequence ID" value="OAM43571.1"/>
    <property type="molecule type" value="Genomic_DNA"/>
</dbReference>
<keyword evidence="2" id="KW-1185">Reference proteome</keyword>
<name>A0A1B6VZD4_9NEIS</name>
<dbReference type="AlphaFoldDB" id="A0A1B6VZD4"/>
<organism evidence="1 2">
    <name type="scientific">Eikenella halliae</name>
    <dbReference type="NCBI Taxonomy" id="1795832"/>
    <lineage>
        <taxon>Bacteria</taxon>
        <taxon>Pseudomonadati</taxon>
        <taxon>Pseudomonadota</taxon>
        <taxon>Betaproteobacteria</taxon>
        <taxon>Neisseriales</taxon>
        <taxon>Neisseriaceae</taxon>
        <taxon>Eikenella</taxon>
    </lineage>
</organism>
<proteinExistence type="predicted"/>